<dbReference type="EMBL" id="BARS01028032">
    <property type="protein sequence ID" value="GAG03728.1"/>
    <property type="molecule type" value="Genomic_DNA"/>
</dbReference>
<gene>
    <name evidence="1" type="ORF">S01H1_43973</name>
</gene>
<comment type="caution">
    <text evidence="1">The sequence shown here is derived from an EMBL/GenBank/DDBJ whole genome shotgun (WGS) entry which is preliminary data.</text>
</comment>
<proteinExistence type="predicted"/>
<evidence type="ECO:0008006" key="2">
    <source>
        <dbReference type="Google" id="ProtNLM"/>
    </source>
</evidence>
<dbReference type="SUPFAM" id="SSF48576">
    <property type="entry name" value="Terpenoid synthases"/>
    <property type="match status" value="1"/>
</dbReference>
<dbReference type="InterPro" id="IPR008949">
    <property type="entry name" value="Isoprenoid_synthase_dom_sf"/>
</dbReference>
<organism evidence="1">
    <name type="scientific">marine sediment metagenome</name>
    <dbReference type="NCBI Taxonomy" id="412755"/>
    <lineage>
        <taxon>unclassified sequences</taxon>
        <taxon>metagenomes</taxon>
        <taxon>ecological metagenomes</taxon>
    </lineage>
</organism>
<name>X0UTV6_9ZZZZ</name>
<feature type="non-terminal residue" evidence="1">
    <location>
        <position position="1"/>
    </location>
</feature>
<accession>X0UTV6</accession>
<dbReference type="Pfam" id="PF00494">
    <property type="entry name" value="SQS_PSY"/>
    <property type="match status" value="1"/>
</dbReference>
<dbReference type="GO" id="GO:0016765">
    <property type="term" value="F:transferase activity, transferring alkyl or aryl (other than methyl) groups"/>
    <property type="evidence" value="ECO:0007669"/>
    <property type="project" value="UniProtKB-ARBA"/>
</dbReference>
<evidence type="ECO:0000313" key="1">
    <source>
        <dbReference type="EMBL" id="GAG03728.1"/>
    </source>
</evidence>
<sequence>RSRYATYADLLHYCDHSANPVGRIVLALYDLRDSKRGKLSDAICTALQLANFWQDVREDSSRRGRIYIPQEDMRHFGVREEAIARGEADPPDRPDERFAALMRFEVERARMLFDEGEPLIAEVPPRLSGEVRLFLRGGRAILRAIERARYDVLRARPAVPRWKKTFWVAALWGRQRFLPGGFPANPRDAE</sequence>
<dbReference type="InterPro" id="IPR002060">
    <property type="entry name" value="Squ/phyt_synthse"/>
</dbReference>
<reference evidence="1" key="1">
    <citation type="journal article" date="2014" name="Front. Microbiol.">
        <title>High frequency of phylogenetically diverse reductive dehalogenase-homologous genes in deep subseafloor sedimentary metagenomes.</title>
        <authorList>
            <person name="Kawai M."/>
            <person name="Futagami T."/>
            <person name="Toyoda A."/>
            <person name="Takaki Y."/>
            <person name="Nishi S."/>
            <person name="Hori S."/>
            <person name="Arai W."/>
            <person name="Tsubouchi T."/>
            <person name="Morono Y."/>
            <person name="Uchiyama I."/>
            <person name="Ito T."/>
            <person name="Fujiyama A."/>
            <person name="Inagaki F."/>
            <person name="Takami H."/>
        </authorList>
    </citation>
    <scope>NUCLEOTIDE SEQUENCE</scope>
    <source>
        <strain evidence="1">Expedition CK06-06</strain>
    </source>
</reference>
<dbReference type="Gene3D" id="1.10.600.10">
    <property type="entry name" value="Farnesyl Diphosphate Synthase"/>
    <property type="match status" value="1"/>
</dbReference>
<dbReference type="PANTHER" id="PTHR31480">
    <property type="entry name" value="BIFUNCTIONAL LYCOPENE CYCLASE/PHYTOENE SYNTHASE"/>
    <property type="match status" value="1"/>
</dbReference>
<protein>
    <recommendedName>
        <fullName evidence="2">Squalene synthase HpnC</fullName>
    </recommendedName>
</protein>
<dbReference type="AlphaFoldDB" id="X0UTV6"/>